<dbReference type="InterPro" id="IPR048395">
    <property type="entry name" value="Glyco_hydro_31_C"/>
</dbReference>
<dbReference type="InterPro" id="IPR044913">
    <property type="entry name" value="P_trefoil_dom_sf"/>
</dbReference>
<dbReference type="AlphaFoldDB" id="A0A7R8X1W5"/>
<dbReference type="OrthoDB" id="1334205at2759"/>
<comment type="subcellular location">
    <subcellularLocation>
        <location evidence="1">Membrane</location>
    </subcellularLocation>
</comment>
<dbReference type="PANTHER" id="PTHR22762">
    <property type="entry name" value="ALPHA-GLUCOSIDASE"/>
    <property type="match status" value="1"/>
</dbReference>
<evidence type="ECO:0000256" key="1">
    <source>
        <dbReference type="ARBA" id="ARBA00004370"/>
    </source>
</evidence>
<evidence type="ECO:0000256" key="2">
    <source>
        <dbReference type="ARBA" id="ARBA00007806"/>
    </source>
</evidence>
<dbReference type="Pfam" id="PF21365">
    <property type="entry name" value="Glyco_hydro_31_3rd"/>
    <property type="match status" value="1"/>
</dbReference>
<comment type="caution">
    <text evidence="7">Lacks conserved residue(s) required for the propagation of feature annotation.</text>
</comment>
<keyword evidence="10" id="KW-0812">Transmembrane</keyword>
<dbReference type="Gene3D" id="3.20.20.80">
    <property type="entry name" value="Glycosidases"/>
    <property type="match status" value="1"/>
</dbReference>
<dbReference type="InterPro" id="IPR030459">
    <property type="entry name" value="Glyco_hydro_31_CS"/>
</dbReference>
<evidence type="ECO:0000256" key="5">
    <source>
        <dbReference type="ARBA" id="ARBA00023157"/>
    </source>
</evidence>
<feature type="transmembrane region" description="Helical" evidence="10">
    <location>
        <begin position="161"/>
        <end position="185"/>
    </location>
</feature>
<evidence type="ECO:0000313" key="13">
    <source>
        <dbReference type="Proteomes" id="UP000677054"/>
    </source>
</evidence>
<dbReference type="CDD" id="cd14752">
    <property type="entry name" value="GH31_N"/>
    <property type="match status" value="1"/>
</dbReference>
<dbReference type="Gene3D" id="4.10.110.10">
    <property type="entry name" value="Spasmolytic Protein, domain 1"/>
    <property type="match status" value="1"/>
</dbReference>
<dbReference type="EMBL" id="CAJPEV010000224">
    <property type="protein sequence ID" value="CAG0882617.1"/>
    <property type="molecule type" value="Genomic_DNA"/>
</dbReference>
<dbReference type="InterPro" id="IPR000519">
    <property type="entry name" value="P_trefoil_dom"/>
</dbReference>
<sequence length="1008" mass="114785">MDPLKLKRIAVIELFQIGQSPGSVFRQLKSSGYKRDFVYRTLRRYHETGDMNDENHTGRTRSIRTPKLVKMYIHEMENRRSTDPESADSPGRCSDSSGDTPLSVCTLCESQDCNSSDCNNCEAMPTNPFLNTSVQSSRSAKAGARVAIVSRIKSEFSQFKLWIFLIGAISLAIMIFVPLIIVFLMKTDQVMKPKALVHPSKPVPEQCQSIPDERKFDCYPQNGGNQELCEGRGCCWLPRFSHHGSNGAPLNVPFCYYPALYDGYKYVNLSETSFGLTAFLMRKTQSGYPEDIDLLQMDMKYETDSRLHIKIFDPMKKRYEVPIPPVPDVKTAARNPLYLLRISNQSTGFQVLRKSNGEILFDSMDVGSLVFANQFLQLSAILPSSDIYGLDVILQPAPGITFRTVGGILDFYFFLGSSPTEVIQQYTELIGRPFMPPYWSLGFHLCRYGWKTISDTKKAWMQNRDAGIPLDVMWNDLDYMDDSKDFTYNKGTFEGLPEFVEELHSKGYHYVPLIDPGISGAEKPHTYLPFDEGLELDIFIRNSTGDLFYGKVWNPVNTVWVDFTHPKAVSYWTRQLDRYHSQVSFDGAWIDMNEPSNFYSGTINGCPPSSLEHPPYLPGVHGGILYYRTLCMTAKHYSAVHYDVHNIYGFAETVATNFALKEIRKERPFVISRSTYPGQGHYGGHWNGDILSSWHDMAKSISAILNFNMFGIPMVGADICGFNGNTTIPLCQRWMELGAFYPFARNHNSKENMDQDPASLGPEVERSARESLSLRYRLLPYLYTLFWKAHAQGETVARPLFFEFPEDKETYTLEDSFLWGRALLILPVLQENVKEVYRYIPRGWWYMYPEGSRIKSLGSIYTLKAPPGSPPLLLRGGYVIPSQEPGNTTRESRKGDFELFAALNENGTAHGEIYWDDGVSIGAWERGKYNLIKVDVSHQTLLTSIYHWGYETTEMTLGRIFVFGIERTPQLVSIDGKNVAFSYNERLQVVKVTGMKRSLREPLILEWA</sequence>
<protein>
    <recommendedName>
        <fullName evidence="11">P-type domain-containing protein</fullName>
    </recommendedName>
</protein>
<name>A0A7R8X1W5_9CRUS</name>
<dbReference type="EMBL" id="LR899741">
    <property type="protein sequence ID" value="CAD7242154.1"/>
    <property type="molecule type" value="Genomic_DNA"/>
</dbReference>
<evidence type="ECO:0000259" key="11">
    <source>
        <dbReference type="PROSITE" id="PS51448"/>
    </source>
</evidence>
<evidence type="ECO:0000256" key="7">
    <source>
        <dbReference type="PROSITE-ProRule" id="PRU00779"/>
    </source>
</evidence>
<evidence type="ECO:0000256" key="10">
    <source>
        <dbReference type="SAM" id="Phobius"/>
    </source>
</evidence>
<dbReference type="GO" id="GO:0004558">
    <property type="term" value="F:alpha-1,4-glucosidase activity"/>
    <property type="evidence" value="ECO:0007669"/>
    <property type="project" value="TreeGrafter"/>
</dbReference>
<dbReference type="PROSITE" id="PS51448">
    <property type="entry name" value="P_TREFOIL_2"/>
    <property type="match status" value="1"/>
</dbReference>
<evidence type="ECO:0000256" key="3">
    <source>
        <dbReference type="ARBA" id="ARBA00022801"/>
    </source>
</evidence>
<evidence type="ECO:0000256" key="6">
    <source>
        <dbReference type="ARBA" id="ARBA00023295"/>
    </source>
</evidence>
<dbReference type="InterPro" id="IPR017853">
    <property type="entry name" value="GH"/>
</dbReference>
<dbReference type="SUPFAM" id="SSF57492">
    <property type="entry name" value="Trefoil"/>
    <property type="match status" value="1"/>
</dbReference>
<proteinExistence type="inferred from homology"/>
<dbReference type="GO" id="GO:0005975">
    <property type="term" value="P:carbohydrate metabolic process"/>
    <property type="evidence" value="ECO:0007669"/>
    <property type="project" value="InterPro"/>
</dbReference>
<evidence type="ECO:0000256" key="8">
    <source>
        <dbReference type="RuleBase" id="RU361185"/>
    </source>
</evidence>
<accession>A0A7R8X1W5</accession>
<keyword evidence="10" id="KW-1133">Transmembrane helix</keyword>
<comment type="similarity">
    <text evidence="2 8">Belongs to the glycosyl hydrolase 31 family.</text>
</comment>
<evidence type="ECO:0000313" key="12">
    <source>
        <dbReference type="EMBL" id="CAD7242154.1"/>
    </source>
</evidence>
<dbReference type="PANTHER" id="PTHR22762:SF131">
    <property type="entry name" value="GLYCOSIDE HYDROLASE FAMILY 31 N-TERMINAL DOMAIN-CONTAINING PROTEIN"/>
    <property type="match status" value="1"/>
</dbReference>
<reference evidence="12" key="1">
    <citation type="submission" date="2020-11" db="EMBL/GenBank/DDBJ databases">
        <authorList>
            <person name="Tran Van P."/>
        </authorList>
    </citation>
    <scope>NUCLEOTIDE SEQUENCE</scope>
</reference>
<gene>
    <name evidence="12" type="ORF">DSTB1V02_LOCUS2125</name>
</gene>
<dbReference type="GO" id="GO:0030246">
    <property type="term" value="F:carbohydrate binding"/>
    <property type="evidence" value="ECO:0007669"/>
    <property type="project" value="InterPro"/>
</dbReference>
<dbReference type="Gene3D" id="2.60.40.1180">
    <property type="entry name" value="Golgi alpha-mannosidase II"/>
    <property type="match status" value="2"/>
</dbReference>
<keyword evidence="13" id="KW-1185">Reference proteome</keyword>
<feature type="region of interest" description="Disordered" evidence="9">
    <location>
        <begin position="77"/>
        <end position="97"/>
    </location>
</feature>
<dbReference type="SUPFAM" id="SSF74650">
    <property type="entry name" value="Galactose mutarotase-like"/>
    <property type="match status" value="1"/>
</dbReference>
<organism evidence="12">
    <name type="scientific">Darwinula stevensoni</name>
    <dbReference type="NCBI Taxonomy" id="69355"/>
    <lineage>
        <taxon>Eukaryota</taxon>
        <taxon>Metazoa</taxon>
        <taxon>Ecdysozoa</taxon>
        <taxon>Arthropoda</taxon>
        <taxon>Crustacea</taxon>
        <taxon>Oligostraca</taxon>
        <taxon>Ostracoda</taxon>
        <taxon>Podocopa</taxon>
        <taxon>Podocopida</taxon>
        <taxon>Darwinulocopina</taxon>
        <taxon>Darwinuloidea</taxon>
        <taxon>Darwinulidae</taxon>
        <taxon>Darwinula</taxon>
    </lineage>
</organism>
<dbReference type="CDD" id="cd00111">
    <property type="entry name" value="Trefoil"/>
    <property type="match status" value="1"/>
</dbReference>
<keyword evidence="4 10" id="KW-0472">Membrane</keyword>
<dbReference type="CDD" id="cd06602">
    <property type="entry name" value="GH31_MGAM_SI_GAA"/>
    <property type="match status" value="1"/>
</dbReference>
<dbReference type="InterPro" id="IPR000322">
    <property type="entry name" value="Glyco_hydro_31_TIM"/>
</dbReference>
<keyword evidence="3 8" id="KW-0378">Hydrolase</keyword>
<keyword evidence="5" id="KW-1015">Disulfide bond</keyword>
<dbReference type="InterPro" id="IPR011013">
    <property type="entry name" value="Gal_mutarotase_sf_dom"/>
</dbReference>
<dbReference type="PROSITE" id="PS00707">
    <property type="entry name" value="GLYCOSYL_HYDROL_F31_2"/>
    <property type="match status" value="1"/>
</dbReference>
<feature type="domain" description="P-type" evidence="11">
    <location>
        <begin position="205"/>
        <end position="259"/>
    </location>
</feature>
<dbReference type="Pfam" id="PF00088">
    <property type="entry name" value="Trefoil"/>
    <property type="match status" value="1"/>
</dbReference>
<dbReference type="GO" id="GO:0016020">
    <property type="term" value="C:membrane"/>
    <property type="evidence" value="ECO:0007669"/>
    <property type="project" value="UniProtKB-SubCell"/>
</dbReference>
<evidence type="ECO:0000256" key="4">
    <source>
        <dbReference type="ARBA" id="ARBA00023136"/>
    </source>
</evidence>
<dbReference type="SUPFAM" id="SSF51445">
    <property type="entry name" value="(Trans)glycosidases"/>
    <property type="match status" value="1"/>
</dbReference>
<dbReference type="InterPro" id="IPR013780">
    <property type="entry name" value="Glyco_hydro_b"/>
</dbReference>
<dbReference type="Pfam" id="PF01055">
    <property type="entry name" value="Glyco_hydro_31_2nd"/>
    <property type="match status" value="1"/>
</dbReference>
<dbReference type="SMART" id="SM00018">
    <property type="entry name" value="PD"/>
    <property type="match status" value="1"/>
</dbReference>
<keyword evidence="6 8" id="KW-0326">Glycosidase</keyword>
<evidence type="ECO:0000256" key="9">
    <source>
        <dbReference type="SAM" id="MobiDB-lite"/>
    </source>
</evidence>
<dbReference type="Gene3D" id="2.60.40.1760">
    <property type="entry name" value="glycosyl hydrolase (family 31)"/>
    <property type="match status" value="2"/>
</dbReference>
<dbReference type="Proteomes" id="UP000677054">
    <property type="component" value="Unassembled WGS sequence"/>
</dbReference>
<dbReference type="SUPFAM" id="SSF51011">
    <property type="entry name" value="Glycosyl hydrolase domain"/>
    <property type="match status" value="1"/>
</dbReference>